<evidence type="ECO:0000313" key="10">
    <source>
        <dbReference type="Proteomes" id="UP000068164"/>
    </source>
</evidence>
<dbReference type="Pfam" id="PF00675">
    <property type="entry name" value="Peptidase_M16"/>
    <property type="match status" value="1"/>
</dbReference>
<keyword evidence="10" id="KW-1185">Reference proteome</keyword>
<evidence type="ECO:0000256" key="4">
    <source>
        <dbReference type="ARBA" id="ARBA00022723"/>
    </source>
</evidence>
<evidence type="ECO:0000259" key="8">
    <source>
        <dbReference type="Pfam" id="PF00675"/>
    </source>
</evidence>
<evidence type="ECO:0000256" key="6">
    <source>
        <dbReference type="ARBA" id="ARBA00022833"/>
    </source>
</evidence>
<keyword evidence="7" id="KW-0482">Metalloprotease</keyword>
<evidence type="ECO:0000256" key="1">
    <source>
        <dbReference type="ARBA" id="ARBA00001947"/>
    </source>
</evidence>
<feature type="domain" description="Peptidase M16 N-terminal" evidence="8">
    <location>
        <begin position="47"/>
        <end position="124"/>
    </location>
</feature>
<evidence type="ECO:0000256" key="3">
    <source>
        <dbReference type="ARBA" id="ARBA00022670"/>
    </source>
</evidence>
<comment type="caution">
    <text evidence="9">The sequence shown here is derived from an EMBL/GenBank/DDBJ whole genome shotgun (WGS) entry which is preliminary data.</text>
</comment>
<evidence type="ECO:0000256" key="7">
    <source>
        <dbReference type="ARBA" id="ARBA00023049"/>
    </source>
</evidence>
<name>A0A109K125_9HYPH</name>
<dbReference type="GO" id="GO:0046872">
    <property type="term" value="F:metal ion binding"/>
    <property type="evidence" value="ECO:0007669"/>
    <property type="project" value="UniProtKB-KW"/>
</dbReference>
<dbReference type="GO" id="GO:0006508">
    <property type="term" value="P:proteolysis"/>
    <property type="evidence" value="ECO:0007669"/>
    <property type="project" value="UniProtKB-KW"/>
</dbReference>
<comment type="similarity">
    <text evidence="2">Belongs to the peptidase M16 family.</text>
</comment>
<evidence type="ECO:0000256" key="5">
    <source>
        <dbReference type="ARBA" id="ARBA00022801"/>
    </source>
</evidence>
<organism evidence="9 10">
    <name type="scientific">Rhizobium altiplani</name>
    <dbReference type="NCBI Taxonomy" id="1864509"/>
    <lineage>
        <taxon>Bacteria</taxon>
        <taxon>Pseudomonadati</taxon>
        <taxon>Pseudomonadota</taxon>
        <taxon>Alphaproteobacteria</taxon>
        <taxon>Hyphomicrobiales</taxon>
        <taxon>Rhizobiaceae</taxon>
        <taxon>Rhizobium/Agrobacterium group</taxon>
        <taxon>Rhizobium</taxon>
    </lineage>
</organism>
<gene>
    <name evidence="9" type="ORF">AS026_29670</name>
</gene>
<reference evidence="9 10" key="1">
    <citation type="submission" date="2015-11" db="EMBL/GenBank/DDBJ databases">
        <title>Draft Genome Sequence of the Strain BR 10423 (Rhizobium sp.) isolated from nodules of Mimosa pudica.</title>
        <authorList>
            <person name="Barauna A.C."/>
            <person name="Zilli J.E."/>
            <person name="Simoes-Araujo J.L."/>
            <person name="Reis V.M."/>
            <person name="James E.K."/>
            <person name="Reis F.B.Jr."/>
            <person name="Rouws L.F."/>
            <person name="Passos S.R."/>
            <person name="Gois S.R."/>
        </authorList>
    </citation>
    <scope>NUCLEOTIDE SEQUENCE [LARGE SCALE GENOMIC DNA]</scope>
    <source>
        <strain evidence="9 10">BR10423</strain>
    </source>
</reference>
<dbReference type="GO" id="GO:0004222">
    <property type="term" value="F:metalloendopeptidase activity"/>
    <property type="evidence" value="ECO:0007669"/>
    <property type="project" value="InterPro"/>
</dbReference>
<keyword evidence="5" id="KW-0378">Hydrolase</keyword>
<proteinExistence type="inferred from homology"/>
<dbReference type="EMBL" id="LNCD01000018">
    <property type="protein sequence ID" value="KWV58842.1"/>
    <property type="molecule type" value="Genomic_DNA"/>
</dbReference>
<dbReference type="OrthoDB" id="9811314at2"/>
<dbReference type="Gene3D" id="3.30.830.10">
    <property type="entry name" value="Metalloenzyme, LuxS/M16 peptidase-like"/>
    <property type="match status" value="1"/>
</dbReference>
<sequence length="162" mass="17804">MKQKTSSIMIALGTSLALLLVWDAMAFKDRIQDSAMSDFVLQNGIEVVVIPDHRIPIVTQMVWYRAGAADGPSVKSGIAHFLEHLMFKGTKTHKAEEFDKAVAETGGEENAFTSFDYTAFYQTVVPLLQVGEGTEQSLAAITAADLRAIYQRISHVRNSKSP</sequence>
<dbReference type="AlphaFoldDB" id="A0A109K125"/>
<dbReference type="InterPro" id="IPR011765">
    <property type="entry name" value="Pept_M16_N"/>
</dbReference>
<comment type="cofactor">
    <cofactor evidence="1">
        <name>Zn(2+)</name>
        <dbReference type="ChEBI" id="CHEBI:29105"/>
    </cofactor>
</comment>
<keyword evidence="4" id="KW-0479">Metal-binding</keyword>
<dbReference type="InterPro" id="IPR050626">
    <property type="entry name" value="Peptidase_M16"/>
</dbReference>
<evidence type="ECO:0000256" key="2">
    <source>
        <dbReference type="ARBA" id="ARBA00007261"/>
    </source>
</evidence>
<keyword evidence="6" id="KW-0862">Zinc</keyword>
<accession>A0A109K125</accession>
<evidence type="ECO:0000313" key="9">
    <source>
        <dbReference type="EMBL" id="KWV58842.1"/>
    </source>
</evidence>
<dbReference type="Proteomes" id="UP000068164">
    <property type="component" value="Unassembled WGS sequence"/>
</dbReference>
<dbReference type="PROSITE" id="PS00143">
    <property type="entry name" value="INSULINASE"/>
    <property type="match status" value="1"/>
</dbReference>
<dbReference type="PANTHER" id="PTHR43690:SF17">
    <property type="entry name" value="PROTEIN YHJJ"/>
    <property type="match status" value="1"/>
</dbReference>
<dbReference type="SUPFAM" id="SSF63411">
    <property type="entry name" value="LuxS/MPP-like metallohydrolase"/>
    <property type="match status" value="1"/>
</dbReference>
<dbReference type="PANTHER" id="PTHR43690">
    <property type="entry name" value="NARDILYSIN"/>
    <property type="match status" value="1"/>
</dbReference>
<protein>
    <recommendedName>
        <fullName evidence="8">Peptidase M16 N-terminal domain-containing protein</fullName>
    </recommendedName>
</protein>
<keyword evidence="3" id="KW-0645">Protease</keyword>
<dbReference type="InterPro" id="IPR011249">
    <property type="entry name" value="Metalloenz_LuxS/M16"/>
</dbReference>
<dbReference type="InterPro" id="IPR001431">
    <property type="entry name" value="Pept_M16_Zn_BS"/>
</dbReference>